<accession>A0A4R2JV23</accession>
<feature type="transmembrane region" description="Helical" evidence="1">
    <location>
        <begin position="187"/>
        <end position="215"/>
    </location>
</feature>
<dbReference type="RefSeq" id="WP_243726998.1">
    <property type="nucleotide sequence ID" value="NZ_SLWS01000005.1"/>
</dbReference>
<protein>
    <submittedName>
        <fullName evidence="2">RsiW-degrading membrane proteinase PrsW (M82 family)</fullName>
    </submittedName>
</protein>
<keyword evidence="1" id="KW-0812">Transmembrane</keyword>
<sequence>MTVEESGVRQRPKPRRFTVLLPVVGLIVLSLCGLGVFAYLTARVGLVAELIGLGAALLPVVPVVAVFLWIDRWEPEPAKLLWLAFTWGAFGATLTALLINNTAAVVGDLLLGKGGGDTVSAVVSAPLIEEAAKGAFVLAIFLRRRHEFDGVVDGIVYGGMCAAGFAFTENVYYFGRIFVEHGFGHTGVIGAFILRGVLAPFTHPLFTVMTGIGLGVAATTTRRGIRIAAPIVGYVIAVGLHALWNAAATLGNARTFLNVYFLIMVPVFVGAAALVHWARKREQRIVAAALPEFVREGLVAASETELLGSLRRRLEWRRRIRRKYGPVAARAVADYQVTVTELAFARASHNGREEEYTNAVRVARATAVRAASGH</sequence>
<evidence type="ECO:0000256" key="1">
    <source>
        <dbReference type="SAM" id="Phobius"/>
    </source>
</evidence>
<dbReference type="Pfam" id="PF13367">
    <property type="entry name" value="PrsW-protease"/>
    <property type="match status" value="1"/>
</dbReference>
<name>A0A4R2JV23_9PSEU</name>
<evidence type="ECO:0000313" key="2">
    <source>
        <dbReference type="EMBL" id="TCO57995.1"/>
    </source>
</evidence>
<dbReference type="GO" id="GO:0008233">
    <property type="term" value="F:peptidase activity"/>
    <property type="evidence" value="ECO:0007669"/>
    <property type="project" value="InterPro"/>
</dbReference>
<proteinExistence type="predicted"/>
<gene>
    <name evidence="2" type="ORF">EV192_10557</name>
</gene>
<feature type="transmembrane region" description="Helical" evidence="1">
    <location>
        <begin position="119"/>
        <end position="142"/>
    </location>
</feature>
<dbReference type="InterPro" id="IPR026898">
    <property type="entry name" value="PrsW"/>
</dbReference>
<feature type="transmembrane region" description="Helical" evidence="1">
    <location>
        <begin position="46"/>
        <end position="68"/>
    </location>
</feature>
<evidence type="ECO:0000313" key="3">
    <source>
        <dbReference type="Proteomes" id="UP000295680"/>
    </source>
</evidence>
<dbReference type="EMBL" id="SLWS01000005">
    <property type="protein sequence ID" value="TCO57995.1"/>
    <property type="molecule type" value="Genomic_DNA"/>
</dbReference>
<feature type="transmembrane region" description="Helical" evidence="1">
    <location>
        <begin position="80"/>
        <end position="99"/>
    </location>
</feature>
<feature type="transmembrane region" description="Helical" evidence="1">
    <location>
        <begin position="19"/>
        <end position="40"/>
    </location>
</feature>
<dbReference type="Proteomes" id="UP000295680">
    <property type="component" value="Unassembled WGS sequence"/>
</dbReference>
<keyword evidence="1" id="KW-0472">Membrane</keyword>
<feature type="transmembrane region" description="Helical" evidence="1">
    <location>
        <begin position="227"/>
        <end position="247"/>
    </location>
</feature>
<reference evidence="2 3" key="1">
    <citation type="submission" date="2019-03" db="EMBL/GenBank/DDBJ databases">
        <title>Genomic Encyclopedia of Type Strains, Phase IV (KMG-IV): sequencing the most valuable type-strain genomes for metagenomic binning, comparative biology and taxonomic classification.</title>
        <authorList>
            <person name="Goeker M."/>
        </authorList>
    </citation>
    <scope>NUCLEOTIDE SEQUENCE [LARGE SCALE GENOMIC DNA]</scope>
    <source>
        <strain evidence="2 3">DSM 45934</strain>
    </source>
</reference>
<organism evidence="2 3">
    <name type="scientific">Actinocrispum wychmicini</name>
    <dbReference type="NCBI Taxonomy" id="1213861"/>
    <lineage>
        <taxon>Bacteria</taxon>
        <taxon>Bacillati</taxon>
        <taxon>Actinomycetota</taxon>
        <taxon>Actinomycetes</taxon>
        <taxon>Pseudonocardiales</taxon>
        <taxon>Pseudonocardiaceae</taxon>
        <taxon>Actinocrispum</taxon>
    </lineage>
</organism>
<feature type="transmembrane region" description="Helical" evidence="1">
    <location>
        <begin position="154"/>
        <end position="175"/>
    </location>
</feature>
<dbReference type="PANTHER" id="PTHR36844">
    <property type="entry name" value="PROTEASE PRSW"/>
    <property type="match status" value="1"/>
</dbReference>
<comment type="caution">
    <text evidence="2">The sequence shown here is derived from an EMBL/GenBank/DDBJ whole genome shotgun (WGS) entry which is preliminary data.</text>
</comment>
<feature type="transmembrane region" description="Helical" evidence="1">
    <location>
        <begin position="259"/>
        <end position="278"/>
    </location>
</feature>
<dbReference type="PANTHER" id="PTHR36844:SF1">
    <property type="entry name" value="PROTEASE PRSW"/>
    <property type="match status" value="1"/>
</dbReference>
<keyword evidence="1" id="KW-1133">Transmembrane helix</keyword>
<dbReference type="AlphaFoldDB" id="A0A4R2JV23"/>
<keyword evidence="3" id="KW-1185">Reference proteome</keyword>